<comment type="caution">
    <text evidence="3">The sequence shown here is derived from an EMBL/GenBank/DDBJ whole genome shotgun (WGS) entry which is preliminary data.</text>
</comment>
<dbReference type="SMART" id="SM00044">
    <property type="entry name" value="CYCc"/>
    <property type="match status" value="1"/>
</dbReference>
<dbReference type="InterPro" id="IPR050697">
    <property type="entry name" value="Adenylyl/Guanylyl_Cyclase_3/4"/>
</dbReference>
<accession>A0A967F2S9</accession>
<feature type="domain" description="FHA" evidence="1">
    <location>
        <begin position="212"/>
        <end position="260"/>
    </location>
</feature>
<dbReference type="PROSITE" id="PS50006">
    <property type="entry name" value="FHA_DOMAIN"/>
    <property type="match status" value="1"/>
</dbReference>
<sequence length="297" mass="32304">MNDGSSDGSDKDGQVLTVLFADIDGSTKLYEAFGDETAHRLTAECLTVLDTQAGIAGGRVVKTSGDGVMCVFATPDEAFRAATLMRDAHKTGQVSIHAGFHFGPVIEDSGDFYGDTVNVAARVTDLAKAGEILITEDTVVRLSPLLRSSTRWLDKAAMKGKKDPVAIYEVVTEDENATVIRGPLLAMDSDKLRLDIAYRGKTFSLEEPMAEFVVGRQENCDLMVDSSYASRRHATIQAIRGKVFLKDHSTNGTYVRNETGEVAYVKREMVQLTGRGGIFLGREPDLAAEDEIRFSLP</sequence>
<dbReference type="PROSITE" id="PS50125">
    <property type="entry name" value="GUANYLATE_CYCLASE_2"/>
    <property type="match status" value="1"/>
</dbReference>
<gene>
    <name evidence="3" type="ORF">HBA54_26505</name>
</gene>
<dbReference type="Gene3D" id="2.60.200.20">
    <property type="match status" value="1"/>
</dbReference>
<evidence type="ECO:0000313" key="4">
    <source>
        <dbReference type="Proteomes" id="UP000761264"/>
    </source>
</evidence>
<dbReference type="Gene3D" id="3.30.70.1230">
    <property type="entry name" value="Nucleotide cyclase"/>
    <property type="match status" value="1"/>
</dbReference>
<dbReference type="GO" id="GO:0004016">
    <property type="term" value="F:adenylate cyclase activity"/>
    <property type="evidence" value="ECO:0007669"/>
    <property type="project" value="UniProtKB-ARBA"/>
</dbReference>
<evidence type="ECO:0000313" key="3">
    <source>
        <dbReference type="EMBL" id="NIA72146.1"/>
    </source>
</evidence>
<name>A0A967F2S9_9PROT</name>
<dbReference type="CDD" id="cd07302">
    <property type="entry name" value="CHD"/>
    <property type="match status" value="1"/>
</dbReference>
<dbReference type="SUPFAM" id="SSF55073">
    <property type="entry name" value="Nucleotide cyclase"/>
    <property type="match status" value="1"/>
</dbReference>
<dbReference type="GO" id="GO:0006171">
    <property type="term" value="P:cAMP biosynthetic process"/>
    <property type="evidence" value="ECO:0007669"/>
    <property type="project" value="TreeGrafter"/>
</dbReference>
<dbReference type="GO" id="GO:0035556">
    <property type="term" value="P:intracellular signal transduction"/>
    <property type="evidence" value="ECO:0007669"/>
    <property type="project" value="InterPro"/>
</dbReference>
<proteinExistence type="predicted"/>
<dbReference type="InterPro" id="IPR000253">
    <property type="entry name" value="FHA_dom"/>
</dbReference>
<dbReference type="InterPro" id="IPR001054">
    <property type="entry name" value="A/G_cyclase"/>
</dbReference>
<evidence type="ECO:0000259" key="2">
    <source>
        <dbReference type="PROSITE" id="PS50125"/>
    </source>
</evidence>
<feature type="domain" description="Guanylate cyclase" evidence="2">
    <location>
        <begin position="17"/>
        <end position="124"/>
    </location>
</feature>
<dbReference type="CDD" id="cd00060">
    <property type="entry name" value="FHA"/>
    <property type="match status" value="1"/>
</dbReference>
<dbReference type="Pfam" id="PF00211">
    <property type="entry name" value="Guanylate_cyc"/>
    <property type="match status" value="1"/>
</dbReference>
<dbReference type="PANTHER" id="PTHR43081:SF19">
    <property type="entry name" value="PH-SENSITIVE ADENYLATE CYCLASE RV1264"/>
    <property type="match status" value="1"/>
</dbReference>
<dbReference type="AlphaFoldDB" id="A0A967F2S9"/>
<organism evidence="3 4">
    <name type="scientific">Pelagibius litoralis</name>
    <dbReference type="NCBI Taxonomy" id="374515"/>
    <lineage>
        <taxon>Bacteria</taxon>
        <taxon>Pseudomonadati</taxon>
        <taxon>Pseudomonadota</taxon>
        <taxon>Alphaproteobacteria</taxon>
        <taxon>Rhodospirillales</taxon>
        <taxon>Rhodovibrionaceae</taxon>
        <taxon>Pelagibius</taxon>
    </lineage>
</organism>
<protein>
    <submittedName>
        <fullName evidence="3">Adenylate/guanylate cyclase domain-containing protein</fullName>
    </submittedName>
</protein>
<reference evidence="3" key="1">
    <citation type="submission" date="2020-03" db="EMBL/GenBank/DDBJ databases">
        <title>Genome of Pelagibius litoralis DSM 21314T.</title>
        <authorList>
            <person name="Wang G."/>
        </authorList>
    </citation>
    <scope>NUCLEOTIDE SEQUENCE</scope>
    <source>
        <strain evidence="3">DSM 21314</strain>
    </source>
</reference>
<dbReference type="Pfam" id="PF00498">
    <property type="entry name" value="FHA"/>
    <property type="match status" value="1"/>
</dbReference>
<dbReference type="InterPro" id="IPR029787">
    <property type="entry name" value="Nucleotide_cyclase"/>
</dbReference>
<dbReference type="RefSeq" id="WP_167230973.1">
    <property type="nucleotide sequence ID" value="NZ_JAAQPH010000033.1"/>
</dbReference>
<keyword evidence="4" id="KW-1185">Reference proteome</keyword>
<dbReference type="Proteomes" id="UP000761264">
    <property type="component" value="Unassembled WGS sequence"/>
</dbReference>
<evidence type="ECO:0000259" key="1">
    <source>
        <dbReference type="PROSITE" id="PS50006"/>
    </source>
</evidence>
<dbReference type="InterPro" id="IPR008984">
    <property type="entry name" value="SMAD_FHA_dom_sf"/>
</dbReference>
<dbReference type="SUPFAM" id="SSF49879">
    <property type="entry name" value="SMAD/FHA domain"/>
    <property type="match status" value="1"/>
</dbReference>
<dbReference type="SMART" id="SM00240">
    <property type="entry name" value="FHA"/>
    <property type="match status" value="1"/>
</dbReference>
<dbReference type="EMBL" id="JAAQPH010000033">
    <property type="protein sequence ID" value="NIA72146.1"/>
    <property type="molecule type" value="Genomic_DNA"/>
</dbReference>
<dbReference type="PANTHER" id="PTHR43081">
    <property type="entry name" value="ADENYLATE CYCLASE, TERMINAL-DIFFERENTIATION SPECIFIC-RELATED"/>
    <property type="match status" value="1"/>
</dbReference>